<dbReference type="RefSeq" id="WP_250833378.1">
    <property type="nucleotide sequence ID" value="NZ_JTHE03000091.1"/>
</dbReference>
<protein>
    <recommendedName>
        <fullName evidence="6">GDT1 family protein</fullName>
    </recommendedName>
</protein>
<feature type="region of interest" description="Disordered" evidence="7">
    <location>
        <begin position="1"/>
        <end position="45"/>
    </location>
</feature>
<reference evidence="8 9" key="1">
    <citation type="journal article" date="2015" name="Genome Announc.">
        <title>Draft Genome Sequence of Filamentous Marine Cyanobacterium Lyngbya confervoides Strain BDU141951.</title>
        <authorList>
            <person name="Chandrababunaidu M.M."/>
            <person name="Sen D."/>
            <person name="Tripathy S."/>
        </authorList>
    </citation>
    <scope>NUCLEOTIDE SEQUENCE [LARGE SCALE GENOMIC DNA]</scope>
    <source>
        <strain evidence="8 9">BDU141951</strain>
    </source>
</reference>
<evidence type="ECO:0000256" key="1">
    <source>
        <dbReference type="ARBA" id="ARBA00004141"/>
    </source>
</evidence>
<evidence type="ECO:0000256" key="2">
    <source>
        <dbReference type="ARBA" id="ARBA00009190"/>
    </source>
</evidence>
<evidence type="ECO:0000313" key="8">
    <source>
        <dbReference type="EMBL" id="MCM1984289.1"/>
    </source>
</evidence>
<dbReference type="Pfam" id="PF01169">
    <property type="entry name" value="GDT1"/>
    <property type="match status" value="1"/>
</dbReference>
<comment type="caution">
    <text evidence="6">Lacks conserved residue(s) required for the propagation of feature annotation.</text>
</comment>
<dbReference type="PANTHER" id="PTHR12608">
    <property type="entry name" value="TRANSMEMBRANE PROTEIN HTP-1 RELATED"/>
    <property type="match status" value="1"/>
</dbReference>
<dbReference type="InterPro" id="IPR001727">
    <property type="entry name" value="GDT1-like"/>
</dbReference>
<keyword evidence="4 6" id="KW-1133">Transmembrane helix</keyword>
<dbReference type="GO" id="GO:0016020">
    <property type="term" value="C:membrane"/>
    <property type="evidence" value="ECO:0007669"/>
    <property type="project" value="UniProtKB-SubCell"/>
</dbReference>
<organism evidence="8 9">
    <name type="scientific">Lyngbya confervoides BDU141951</name>
    <dbReference type="NCBI Taxonomy" id="1574623"/>
    <lineage>
        <taxon>Bacteria</taxon>
        <taxon>Bacillati</taxon>
        <taxon>Cyanobacteriota</taxon>
        <taxon>Cyanophyceae</taxon>
        <taxon>Oscillatoriophycideae</taxon>
        <taxon>Oscillatoriales</taxon>
        <taxon>Microcoleaceae</taxon>
        <taxon>Lyngbya</taxon>
    </lineage>
</organism>
<evidence type="ECO:0000256" key="5">
    <source>
        <dbReference type="ARBA" id="ARBA00023136"/>
    </source>
</evidence>
<feature type="transmembrane region" description="Helical" evidence="6">
    <location>
        <begin position="88"/>
        <end position="108"/>
    </location>
</feature>
<dbReference type="AlphaFoldDB" id="A0ABD4T753"/>
<keyword evidence="5 6" id="KW-0472">Membrane</keyword>
<evidence type="ECO:0000256" key="3">
    <source>
        <dbReference type="ARBA" id="ARBA00022692"/>
    </source>
</evidence>
<dbReference type="Proteomes" id="UP000031561">
    <property type="component" value="Unassembled WGS sequence"/>
</dbReference>
<evidence type="ECO:0000313" key="9">
    <source>
        <dbReference type="Proteomes" id="UP000031561"/>
    </source>
</evidence>
<feature type="transmembrane region" description="Helical" evidence="6">
    <location>
        <begin position="120"/>
        <end position="138"/>
    </location>
</feature>
<keyword evidence="3 6" id="KW-0812">Transmembrane</keyword>
<dbReference type="EMBL" id="JTHE03000091">
    <property type="protein sequence ID" value="MCM1984289.1"/>
    <property type="molecule type" value="Genomic_DNA"/>
</dbReference>
<evidence type="ECO:0000256" key="4">
    <source>
        <dbReference type="ARBA" id="ARBA00022989"/>
    </source>
</evidence>
<sequence>MSLYRESIALKTSPNPEFSAPEPTAPESLAPESLAPDPPVSAAEPSAHGIRSWFKEFFATFLTIFAAEFGDKTQLATLMMTAESHSPWVVFAGAASALVMTSLVGVLVGRWLARHIPEKTLEILTGASLLVIALLLLWDAVRVS</sequence>
<evidence type="ECO:0000256" key="6">
    <source>
        <dbReference type="RuleBase" id="RU365102"/>
    </source>
</evidence>
<name>A0ABD4T753_9CYAN</name>
<comment type="similarity">
    <text evidence="2 6">Belongs to the GDT1 family.</text>
</comment>
<accession>A0ABD4T753</accession>
<comment type="caution">
    <text evidence="8">The sequence shown here is derived from an EMBL/GenBank/DDBJ whole genome shotgun (WGS) entry which is preliminary data.</text>
</comment>
<gene>
    <name evidence="8" type="ORF">QQ91_0015805</name>
</gene>
<dbReference type="PANTHER" id="PTHR12608:SF1">
    <property type="entry name" value="TRANSMEMBRANE PROTEIN 165"/>
    <property type="match status" value="1"/>
</dbReference>
<evidence type="ECO:0000256" key="7">
    <source>
        <dbReference type="SAM" id="MobiDB-lite"/>
    </source>
</evidence>
<proteinExistence type="inferred from homology"/>
<comment type="subcellular location">
    <subcellularLocation>
        <location evidence="1 6">Membrane</location>
        <topology evidence="1 6">Multi-pass membrane protein</topology>
    </subcellularLocation>
</comment>
<keyword evidence="9" id="KW-1185">Reference proteome</keyword>